<proteinExistence type="predicted"/>
<keyword evidence="1" id="KW-0472">Membrane</keyword>
<feature type="transmembrane region" description="Helical" evidence="1">
    <location>
        <begin position="21"/>
        <end position="50"/>
    </location>
</feature>
<organism evidence="2 3">
    <name type="scientific">Evansella alkalicola</name>
    <dbReference type="NCBI Taxonomy" id="745819"/>
    <lineage>
        <taxon>Bacteria</taxon>
        <taxon>Bacillati</taxon>
        <taxon>Bacillota</taxon>
        <taxon>Bacilli</taxon>
        <taxon>Bacillales</taxon>
        <taxon>Bacillaceae</taxon>
        <taxon>Evansella</taxon>
    </lineage>
</organism>
<protein>
    <submittedName>
        <fullName evidence="2">Uncharacterized protein</fullName>
    </submittedName>
</protein>
<comment type="caution">
    <text evidence="2">The sequence shown here is derived from an EMBL/GenBank/DDBJ whole genome shotgun (WGS) entry which is preliminary data.</text>
</comment>
<dbReference type="Proteomes" id="UP000790580">
    <property type="component" value="Unassembled WGS sequence"/>
</dbReference>
<feature type="transmembrane region" description="Helical" evidence="1">
    <location>
        <begin position="56"/>
        <end position="72"/>
    </location>
</feature>
<gene>
    <name evidence="2" type="ORF">KS407_17825</name>
</gene>
<evidence type="ECO:0000313" key="2">
    <source>
        <dbReference type="EMBL" id="MBU9723279.1"/>
    </source>
</evidence>
<dbReference type="EMBL" id="JAHQCR010000075">
    <property type="protein sequence ID" value="MBU9723279.1"/>
    <property type="molecule type" value="Genomic_DNA"/>
</dbReference>
<keyword evidence="3" id="KW-1185">Reference proteome</keyword>
<keyword evidence="1" id="KW-0812">Transmembrane</keyword>
<keyword evidence="1" id="KW-1133">Transmembrane helix</keyword>
<evidence type="ECO:0000313" key="3">
    <source>
        <dbReference type="Proteomes" id="UP000790580"/>
    </source>
</evidence>
<name>A0ABS6JXF4_9BACI</name>
<evidence type="ECO:0000256" key="1">
    <source>
        <dbReference type="SAM" id="Phobius"/>
    </source>
</evidence>
<sequence>MEEKEKEKETEKKQSNQLVITTSLIVLTIIISLLLDADVISALIYSVILVSITDESNQSVILILLGIILVITNL</sequence>
<accession>A0ABS6JXF4</accession>
<dbReference type="RefSeq" id="WP_088074446.1">
    <property type="nucleotide sequence ID" value="NZ_JAHQCR010000075.1"/>
</dbReference>
<reference evidence="2 3" key="1">
    <citation type="submission" date="2021-06" db="EMBL/GenBank/DDBJ databases">
        <title>Bacillus sp. RD4P76, an endophyte from a halophyte.</title>
        <authorList>
            <person name="Sun J.-Q."/>
        </authorList>
    </citation>
    <scope>NUCLEOTIDE SEQUENCE [LARGE SCALE GENOMIC DNA]</scope>
    <source>
        <strain evidence="2 3">JCM 17098</strain>
    </source>
</reference>